<dbReference type="AlphaFoldDB" id="A0AAN7MP79"/>
<sequence>MEGGGSPGLAAIWRGVSCAGDGRVGKEAGPALTGGEGTFLLKWDALGTVDFLVRLATRPNRGVEAQRFRDPIRKLTGPRTPRVAPQRGGSCSAVEVGVLPTDAVPGAFSFFNKVPLPKQL</sequence>
<evidence type="ECO:0000313" key="2">
    <source>
        <dbReference type="Proteomes" id="UP001333110"/>
    </source>
</evidence>
<organism evidence="1 2">
    <name type="scientific">Mycteria americana</name>
    <name type="common">Wood stork</name>
    <dbReference type="NCBI Taxonomy" id="33587"/>
    <lineage>
        <taxon>Eukaryota</taxon>
        <taxon>Metazoa</taxon>
        <taxon>Chordata</taxon>
        <taxon>Craniata</taxon>
        <taxon>Vertebrata</taxon>
        <taxon>Euteleostomi</taxon>
        <taxon>Archelosauria</taxon>
        <taxon>Archosauria</taxon>
        <taxon>Dinosauria</taxon>
        <taxon>Saurischia</taxon>
        <taxon>Theropoda</taxon>
        <taxon>Coelurosauria</taxon>
        <taxon>Aves</taxon>
        <taxon>Neognathae</taxon>
        <taxon>Neoaves</taxon>
        <taxon>Aequornithes</taxon>
        <taxon>Ciconiiformes</taxon>
        <taxon>Ciconiidae</taxon>
        <taxon>Mycteria</taxon>
    </lineage>
</organism>
<name>A0AAN7MP79_MYCAM</name>
<keyword evidence="2" id="KW-1185">Reference proteome</keyword>
<dbReference type="EMBL" id="JAUNZN010000019">
    <property type="protein sequence ID" value="KAK4810192.1"/>
    <property type="molecule type" value="Genomic_DNA"/>
</dbReference>
<proteinExistence type="predicted"/>
<reference evidence="1 2" key="1">
    <citation type="journal article" date="2023" name="J. Hered.">
        <title>Chromosome-level genome of the wood stork (Mycteria americana) provides insight into avian chromosome evolution.</title>
        <authorList>
            <person name="Flamio R. Jr."/>
            <person name="Ramstad K.M."/>
        </authorList>
    </citation>
    <scope>NUCLEOTIDE SEQUENCE [LARGE SCALE GENOMIC DNA]</scope>
    <source>
        <strain evidence="1">JAX WOST 10</strain>
    </source>
</reference>
<dbReference type="Proteomes" id="UP001333110">
    <property type="component" value="Unassembled WGS sequence"/>
</dbReference>
<accession>A0AAN7MP79</accession>
<comment type="caution">
    <text evidence="1">The sequence shown here is derived from an EMBL/GenBank/DDBJ whole genome shotgun (WGS) entry which is preliminary data.</text>
</comment>
<gene>
    <name evidence="1" type="ORF">QYF61_010965</name>
</gene>
<evidence type="ECO:0000313" key="1">
    <source>
        <dbReference type="EMBL" id="KAK4810192.1"/>
    </source>
</evidence>
<protein>
    <submittedName>
        <fullName evidence="1">Uncharacterized protein</fullName>
    </submittedName>
</protein>